<dbReference type="CDD" id="cd02961">
    <property type="entry name" value="PDI_a_family"/>
    <property type="match status" value="1"/>
</dbReference>
<evidence type="ECO:0000256" key="3">
    <source>
        <dbReference type="ARBA" id="ARBA00006347"/>
    </source>
</evidence>
<dbReference type="InterPro" id="IPR013766">
    <property type="entry name" value="Thioredoxin_domain"/>
</dbReference>
<evidence type="ECO:0000313" key="12">
    <source>
        <dbReference type="EMBL" id="CAH1106345.1"/>
    </source>
</evidence>
<dbReference type="Pfam" id="PF00085">
    <property type="entry name" value="Thioredoxin"/>
    <property type="match status" value="1"/>
</dbReference>
<comment type="catalytic activity">
    <reaction evidence="1">
        <text>Catalyzes the rearrangement of -S-S- bonds in proteins.</text>
        <dbReference type="EC" id="5.3.4.1"/>
    </reaction>
</comment>
<dbReference type="NCBIfam" id="TIGR01126">
    <property type="entry name" value="pdi_dom"/>
    <property type="match status" value="1"/>
</dbReference>
<feature type="chain" id="PRO_5040353123" description="protein disulfide-isomerase" evidence="10">
    <location>
        <begin position="23"/>
        <end position="133"/>
    </location>
</feature>
<dbReference type="FunFam" id="3.40.30.10:FF:000107">
    <property type="entry name" value="Protein disulfide-isomerase 5-2"/>
    <property type="match status" value="1"/>
</dbReference>
<evidence type="ECO:0000256" key="2">
    <source>
        <dbReference type="ARBA" id="ARBA00004319"/>
    </source>
</evidence>
<dbReference type="OrthoDB" id="427280at2759"/>
<feature type="domain" description="Thioredoxin" evidence="11">
    <location>
        <begin position="18"/>
        <end position="132"/>
    </location>
</feature>
<sequence length="133" mass="15182">MSNMLSILFCIFFLSSIGSVFNKNPAIIELNDENFKTTTENNPYVLVEFYAPWCKYCKNFAPEYDKTANLLQKSSLNVKLAKIDAAKHTSIAKEHGIKGYPTLKLFKNGQCEKYEGDRDAWKIAEWIKTSIGQ</sequence>
<keyword evidence="7" id="KW-1015">Disulfide bond</keyword>
<keyword evidence="13" id="KW-1185">Reference proteome</keyword>
<keyword evidence="9" id="KW-0676">Redox-active center</keyword>
<dbReference type="Proteomes" id="UP001153636">
    <property type="component" value="Chromosome 2"/>
</dbReference>
<dbReference type="GO" id="GO:0034976">
    <property type="term" value="P:response to endoplasmic reticulum stress"/>
    <property type="evidence" value="ECO:0007669"/>
    <property type="project" value="TreeGrafter"/>
</dbReference>
<dbReference type="Gene3D" id="3.40.30.10">
    <property type="entry name" value="Glutaredoxin"/>
    <property type="match status" value="1"/>
</dbReference>
<protein>
    <recommendedName>
        <fullName evidence="4">protein disulfide-isomerase</fullName>
        <ecNumber evidence="4">5.3.4.1</ecNumber>
    </recommendedName>
</protein>
<feature type="signal peptide" evidence="10">
    <location>
        <begin position="1"/>
        <end position="22"/>
    </location>
</feature>
<dbReference type="PRINTS" id="PR00421">
    <property type="entry name" value="THIOREDOXIN"/>
</dbReference>
<dbReference type="EC" id="5.3.4.1" evidence="4"/>
<dbReference type="PANTHER" id="PTHR18929">
    <property type="entry name" value="PROTEIN DISULFIDE ISOMERASE"/>
    <property type="match status" value="1"/>
</dbReference>
<evidence type="ECO:0000256" key="7">
    <source>
        <dbReference type="ARBA" id="ARBA00023157"/>
    </source>
</evidence>
<dbReference type="EMBL" id="OV651814">
    <property type="protein sequence ID" value="CAH1106345.1"/>
    <property type="molecule type" value="Genomic_DNA"/>
</dbReference>
<comment type="subcellular location">
    <subcellularLocation>
        <location evidence="2">Endoplasmic reticulum lumen</location>
    </subcellularLocation>
</comment>
<evidence type="ECO:0000256" key="10">
    <source>
        <dbReference type="SAM" id="SignalP"/>
    </source>
</evidence>
<keyword evidence="5 10" id="KW-0732">Signal</keyword>
<proteinExistence type="inferred from homology"/>
<keyword evidence="8" id="KW-0413">Isomerase</keyword>
<evidence type="ECO:0000256" key="6">
    <source>
        <dbReference type="ARBA" id="ARBA00022824"/>
    </source>
</evidence>
<dbReference type="SUPFAM" id="SSF52833">
    <property type="entry name" value="Thioredoxin-like"/>
    <property type="match status" value="1"/>
</dbReference>
<evidence type="ECO:0000256" key="9">
    <source>
        <dbReference type="ARBA" id="ARBA00023284"/>
    </source>
</evidence>
<evidence type="ECO:0000256" key="4">
    <source>
        <dbReference type="ARBA" id="ARBA00012723"/>
    </source>
</evidence>
<accession>A0A9P0CV07</accession>
<organism evidence="12 13">
    <name type="scientific">Psylliodes chrysocephalus</name>
    <dbReference type="NCBI Taxonomy" id="3402493"/>
    <lineage>
        <taxon>Eukaryota</taxon>
        <taxon>Metazoa</taxon>
        <taxon>Ecdysozoa</taxon>
        <taxon>Arthropoda</taxon>
        <taxon>Hexapoda</taxon>
        <taxon>Insecta</taxon>
        <taxon>Pterygota</taxon>
        <taxon>Neoptera</taxon>
        <taxon>Endopterygota</taxon>
        <taxon>Coleoptera</taxon>
        <taxon>Polyphaga</taxon>
        <taxon>Cucujiformia</taxon>
        <taxon>Chrysomeloidea</taxon>
        <taxon>Chrysomelidae</taxon>
        <taxon>Galerucinae</taxon>
        <taxon>Alticini</taxon>
        <taxon>Psylliodes</taxon>
    </lineage>
</organism>
<keyword evidence="6" id="KW-0256">Endoplasmic reticulum</keyword>
<evidence type="ECO:0000256" key="5">
    <source>
        <dbReference type="ARBA" id="ARBA00022729"/>
    </source>
</evidence>
<name>A0A9P0CV07_9CUCU</name>
<dbReference type="AlphaFoldDB" id="A0A9P0CV07"/>
<evidence type="ECO:0000256" key="8">
    <source>
        <dbReference type="ARBA" id="ARBA00023235"/>
    </source>
</evidence>
<dbReference type="InterPro" id="IPR036249">
    <property type="entry name" value="Thioredoxin-like_sf"/>
</dbReference>
<evidence type="ECO:0000259" key="11">
    <source>
        <dbReference type="PROSITE" id="PS51352"/>
    </source>
</evidence>
<dbReference type="PANTHER" id="PTHR18929:SF132">
    <property type="entry name" value="PROTEIN DISULFIDE-ISOMERASE A3"/>
    <property type="match status" value="1"/>
</dbReference>
<evidence type="ECO:0000256" key="1">
    <source>
        <dbReference type="ARBA" id="ARBA00001182"/>
    </source>
</evidence>
<evidence type="ECO:0000313" key="13">
    <source>
        <dbReference type="Proteomes" id="UP001153636"/>
    </source>
</evidence>
<dbReference type="PROSITE" id="PS51352">
    <property type="entry name" value="THIOREDOXIN_2"/>
    <property type="match status" value="1"/>
</dbReference>
<dbReference type="GO" id="GO:0006457">
    <property type="term" value="P:protein folding"/>
    <property type="evidence" value="ECO:0007669"/>
    <property type="project" value="TreeGrafter"/>
</dbReference>
<gene>
    <name evidence="12" type="ORF">PSYICH_LOCUS7288</name>
</gene>
<reference evidence="12" key="1">
    <citation type="submission" date="2022-01" db="EMBL/GenBank/DDBJ databases">
        <authorList>
            <person name="King R."/>
        </authorList>
    </citation>
    <scope>NUCLEOTIDE SEQUENCE</scope>
</reference>
<dbReference type="InterPro" id="IPR005788">
    <property type="entry name" value="PDI_thioredoxin-like_dom"/>
</dbReference>
<comment type="similarity">
    <text evidence="3">Belongs to the protein disulfide isomerase family.</text>
</comment>
<dbReference type="GO" id="GO:0003756">
    <property type="term" value="F:protein disulfide isomerase activity"/>
    <property type="evidence" value="ECO:0007669"/>
    <property type="project" value="UniProtKB-EC"/>
</dbReference>
<dbReference type="GO" id="GO:0005788">
    <property type="term" value="C:endoplasmic reticulum lumen"/>
    <property type="evidence" value="ECO:0007669"/>
    <property type="project" value="UniProtKB-SubCell"/>
</dbReference>